<dbReference type="Pfam" id="PF17929">
    <property type="entry name" value="TetR_C_34"/>
    <property type="match status" value="1"/>
</dbReference>
<proteinExistence type="predicted"/>
<feature type="DNA-binding region" description="H-T-H motif" evidence="2">
    <location>
        <begin position="34"/>
        <end position="53"/>
    </location>
</feature>
<dbReference type="GO" id="GO:0000976">
    <property type="term" value="F:transcription cis-regulatory region binding"/>
    <property type="evidence" value="ECO:0007669"/>
    <property type="project" value="TreeGrafter"/>
</dbReference>
<dbReference type="AlphaFoldDB" id="A0A6L8USF9"/>
<gene>
    <name evidence="4" type="ORF">GQF01_01620</name>
</gene>
<dbReference type="Proteomes" id="UP000481087">
    <property type="component" value="Unassembled WGS sequence"/>
</dbReference>
<dbReference type="PANTHER" id="PTHR30055:SF178">
    <property type="entry name" value="POSSIBLE TRANSCRIPTIONAL REGULATORY PROTEIN"/>
    <property type="match status" value="1"/>
</dbReference>
<sequence>MRRAMTDSAKAEKAKFILDTAREMYRNRNFDEIKMSDIAKAANVSNGTLFYYYKTKEILFMELLFQEYVKRFQNFANILLPHEAMTYDEFKTFFLDEMASILDQNSYLIRLSAIKNTILEKNIDLETAVKDSTGLYAILENIVSLLSERVSVLNAEAFYELLLAQNALIVGYANMASMPDVLLQAIDQHGLEGFQINFKNHALTAMEYYLVGFYERFK</sequence>
<feature type="domain" description="HTH tetR-type" evidence="3">
    <location>
        <begin position="11"/>
        <end position="71"/>
    </location>
</feature>
<evidence type="ECO:0000259" key="3">
    <source>
        <dbReference type="PROSITE" id="PS50977"/>
    </source>
</evidence>
<keyword evidence="1 2" id="KW-0238">DNA-binding</keyword>
<dbReference type="EMBL" id="WTUZ01000004">
    <property type="protein sequence ID" value="MZQ80837.1"/>
    <property type="molecule type" value="Genomic_DNA"/>
</dbReference>
<dbReference type="SUPFAM" id="SSF46689">
    <property type="entry name" value="Homeodomain-like"/>
    <property type="match status" value="1"/>
</dbReference>
<dbReference type="PANTHER" id="PTHR30055">
    <property type="entry name" value="HTH-TYPE TRANSCRIPTIONAL REGULATOR RUTR"/>
    <property type="match status" value="1"/>
</dbReference>
<evidence type="ECO:0000256" key="1">
    <source>
        <dbReference type="ARBA" id="ARBA00023125"/>
    </source>
</evidence>
<name>A0A6L8USF9_9BACL</name>
<dbReference type="InterPro" id="IPR050109">
    <property type="entry name" value="HTH-type_TetR-like_transc_reg"/>
</dbReference>
<comment type="caution">
    <text evidence="4">The sequence shown here is derived from an EMBL/GenBank/DDBJ whole genome shotgun (WGS) entry which is preliminary data.</text>
</comment>
<dbReference type="GO" id="GO:0003700">
    <property type="term" value="F:DNA-binding transcription factor activity"/>
    <property type="evidence" value="ECO:0007669"/>
    <property type="project" value="TreeGrafter"/>
</dbReference>
<dbReference type="InterPro" id="IPR041483">
    <property type="entry name" value="TetR_C_34"/>
</dbReference>
<dbReference type="PRINTS" id="PR00455">
    <property type="entry name" value="HTHTETR"/>
</dbReference>
<evidence type="ECO:0000313" key="5">
    <source>
        <dbReference type="Proteomes" id="UP000481087"/>
    </source>
</evidence>
<reference evidence="4 5" key="1">
    <citation type="submission" date="2019-12" db="EMBL/GenBank/DDBJ databases">
        <title>Paenibacillus sp. nov. sp. isolated from soil.</title>
        <authorList>
            <person name="Kim J."/>
            <person name="Jeong S.E."/>
            <person name="Jung H.S."/>
            <person name="Jeon C.O."/>
        </authorList>
    </citation>
    <scope>NUCLEOTIDE SEQUENCE [LARGE SCALE GENOMIC DNA]</scope>
    <source>
        <strain evidence="4 5">5J-6</strain>
    </source>
</reference>
<accession>A0A6L8USF9</accession>
<dbReference type="RefSeq" id="WP_161405102.1">
    <property type="nucleotide sequence ID" value="NZ_WTUZ01000004.1"/>
</dbReference>
<dbReference type="Pfam" id="PF00440">
    <property type="entry name" value="TetR_N"/>
    <property type="match status" value="1"/>
</dbReference>
<protein>
    <submittedName>
        <fullName evidence="4">TetR family transcriptional regulator</fullName>
    </submittedName>
</protein>
<dbReference type="PROSITE" id="PS50977">
    <property type="entry name" value="HTH_TETR_2"/>
    <property type="match status" value="1"/>
</dbReference>
<keyword evidence="5" id="KW-1185">Reference proteome</keyword>
<dbReference type="InterPro" id="IPR001647">
    <property type="entry name" value="HTH_TetR"/>
</dbReference>
<evidence type="ECO:0000313" key="4">
    <source>
        <dbReference type="EMBL" id="MZQ80837.1"/>
    </source>
</evidence>
<dbReference type="InterPro" id="IPR009057">
    <property type="entry name" value="Homeodomain-like_sf"/>
</dbReference>
<evidence type="ECO:0000256" key="2">
    <source>
        <dbReference type="PROSITE-ProRule" id="PRU00335"/>
    </source>
</evidence>
<organism evidence="4 5">
    <name type="scientific">Paenibacillus silvestris</name>
    <dbReference type="NCBI Taxonomy" id="2606219"/>
    <lineage>
        <taxon>Bacteria</taxon>
        <taxon>Bacillati</taxon>
        <taxon>Bacillota</taxon>
        <taxon>Bacilli</taxon>
        <taxon>Bacillales</taxon>
        <taxon>Paenibacillaceae</taxon>
        <taxon>Paenibacillus</taxon>
    </lineage>
</organism>
<dbReference type="Gene3D" id="1.10.357.10">
    <property type="entry name" value="Tetracycline Repressor, domain 2"/>
    <property type="match status" value="1"/>
</dbReference>